<dbReference type="GO" id="GO:0030154">
    <property type="term" value="P:cell differentiation"/>
    <property type="evidence" value="ECO:0007669"/>
    <property type="project" value="TreeGrafter"/>
</dbReference>
<feature type="compositionally biased region" description="Polar residues" evidence="7">
    <location>
        <begin position="68"/>
        <end position="80"/>
    </location>
</feature>
<feature type="compositionally biased region" description="Polar residues" evidence="7">
    <location>
        <begin position="30"/>
        <end position="58"/>
    </location>
</feature>
<sequence length="540" mass="60206">MAHYNPSAAFNRRGSLRIDSLSGPTDDEMSNASPSSTKATNSPSSAFHSDSTAYQTSVKLEDDKEPSSGPQRQRSTSISRTKGDKEKRKRSRVTPEQLVRLERYFAMDRSPTAAKRREISEVLGMQERQTQIWFQNRRAKAKLQDGKEGRGDSMEAPPDLAPELCATFEVDLRDLIHEDEPVTIIPCTDLAVGSWRRIASASSKYDLVVYVCETKRCLTWFIHSDGYGFKMEIPFDTVIDTQFQATAPGLGLAVFVLSQPPIFYLENASAPRADGSVARTWKRSSDWTEGHQATQVLRHSLMGSAVQLSHLLRSLPTNASASKPPLSTYRSKPSMSRPMEIPAPPLASLNNPPFRYSGMGNKGSELIRLDQMRKRPSYSALEHRHISEIDLRATPHSAPALSYPKQPTYLPPANRPTATGFQSPPTFNDYQINSHQNAVISGYPAAPVSRPYSVQPQQYYGNGPRVLQNFHSEIDSPMLYDPQSPRLLTTPYHPTANVDNLSTHTRPTSSLSQTSLSQAPSDRTAIVYEIDEDLRSRRPQ</sequence>
<evidence type="ECO:0000256" key="5">
    <source>
        <dbReference type="PROSITE-ProRule" id="PRU00108"/>
    </source>
</evidence>
<comment type="subcellular location">
    <subcellularLocation>
        <location evidence="1 5 6">Nucleus</location>
    </subcellularLocation>
</comment>
<accession>A0A409XJS6</accession>
<dbReference type="InterPro" id="IPR057939">
    <property type="entry name" value="TRF2_HOY1_PH"/>
</dbReference>
<dbReference type="OrthoDB" id="6159439at2759"/>
<keyword evidence="4 5" id="KW-0539">Nucleus</keyword>
<gene>
    <name evidence="9" type="ORF">CVT25_013937</name>
</gene>
<feature type="region of interest" description="Disordered" evidence="7">
    <location>
        <begin position="481"/>
        <end position="521"/>
    </location>
</feature>
<dbReference type="Pfam" id="PF00046">
    <property type="entry name" value="Homeodomain"/>
    <property type="match status" value="1"/>
</dbReference>
<feature type="region of interest" description="Disordered" evidence="7">
    <location>
        <begin position="1"/>
        <end position="95"/>
    </location>
</feature>
<dbReference type="GO" id="GO:0005634">
    <property type="term" value="C:nucleus"/>
    <property type="evidence" value="ECO:0007669"/>
    <property type="project" value="UniProtKB-SubCell"/>
</dbReference>
<dbReference type="InterPro" id="IPR051000">
    <property type="entry name" value="Homeobox_DNA-bind_prot"/>
</dbReference>
<dbReference type="STRING" id="93625.A0A409XJS6"/>
<evidence type="ECO:0000313" key="10">
    <source>
        <dbReference type="Proteomes" id="UP000283269"/>
    </source>
</evidence>
<keyword evidence="2 5" id="KW-0238">DNA-binding</keyword>
<evidence type="ECO:0000256" key="4">
    <source>
        <dbReference type="ARBA" id="ARBA00023242"/>
    </source>
</evidence>
<dbReference type="SMART" id="SM00389">
    <property type="entry name" value="HOX"/>
    <property type="match status" value="1"/>
</dbReference>
<organism evidence="9 10">
    <name type="scientific">Psilocybe cyanescens</name>
    <dbReference type="NCBI Taxonomy" id="93625"/>
    <lineage>
        <taxon>Eukaryota</taxon>
        <taxon>Fungi</taxon>
        <taxon>Dikarya</taxon>
        <taxon>Basidiomycota</taxon>
        <taxon>Agaricomycotina</taxon>
        <taxon>Agaricomycetes</taxon>
        <taxon>Agaricomycetidae</taxon>
        <taxon>Agaricales</taxon>
        <taxon>Agaricineae</taxon>
        <taxon>Strophariaceae</taxon>
        <taxon>Psilocybe</taxon>
    </lineage>
</organism>
<feature type="DNA-binding region" description="Homeobox" evidence="5">
    <location>
        <begin position="86"/>
        <end position="145"/>
    </location>
</feature>
<name>A0A409XJS6_PSICY</name>
<dbReference type="SUPFAM" id="SSF46689">
    <property type="entry name" value="Homeodomain-like"/>
    <property type="match status" value="1"/>
</dbReference>
<dbReference type="InterPro" id="IPR001356">
    <property type="entry name" value="HD"/>
</dbReference>
<keyword evidence="10" id="KW-1185">Reference proteome</keyword>
<evidence type="ECO:0000256" key="1">
    <source>
        <dbReference type="ARBA" id="ARBA00004123"/>
    </source>
</evidence>
<feature type="domain" description="Homeobox" evidence="8">
    <location>
        <begin position="84"/>
        <end position="144"/>
    </location>
</feature>
<evidence type="ECO:0000256" key="2">
    <source>
        <dbReference type="ARBA" id="ARBA00023125"/>
    </source>
</evidence>
<dbReference type="Gene3D" id="1.10.10.60">
    <property type="entry name" value="Homeodomain-like"/>
    <property type="match status" value="1"/>
</dbReference>
<dbReference type="InterPro" id="IPR009057">
    <property type="entry name" value="Homeodomain-like_sf"/>
</dbReference>
<dbReference type="PANTHER" id="PTHR24324:SF5">
    <property type="entry name" value="HEMATOPOIETICALLY-EXPRESSED HOMEOBOX PROTEIN HHEX"/>
    <property type="match status" value="1"/>
</dbReference>
<feature type="compositionally biased region" description="Polar residues" evidence="7">
    <location>
        <begin position="497"/>
        <end position="507"/>
    </location>
</feature>
<evidence type="ECO:0000256" key="6">
    <source>
        <dbReference type="RuleBase" id="RU000682"/>
    </source>
</evidence>
<evidence type="ECO:0000313" key="9">
    <source>
        <dbReference type="EMBL" id="PPQ91012.1"/>
    </source>
</evidence>
<dbReference type="GO" id="GO:0006357">
    <property type="term" value="P:regulation of transcription by RNA polymerase II"/>
    <property type="evidence" value="ECO:0007669"/>
    <property type="project" value="TreeGrafter"/>
</dbReference>
<keyword evidence="3 5" id="KW-0371">Homeobox</keyword>
<evidence type="ECO:0000259" key="8">
    <source>
        <dbReference type="PROSITE" id="PS50071"/>
    </source>
</evidence>
<dbReference type="AlphaFoldDB" id="A0A409XJS6"/>
<comment type="caution">
    <text evidence="9">The sequence shown here is derived from an EMBL/GenBank/DDBJ whole genome shotgun (WGS) entry which is preliminary data.</text>
</comment>
<dbReference type="GO" id="GO:0000978">
    <property type="term" value="F:RNA polymerase II cis-regulatory region sequence-specific DNA binding"/>
    <property type="evidence" value="ECO:0007669"/>
    <property type="project" value="TreeGrafter"/>
</dbReference>
<dbReference type="EMBL" id="NHYD01001492">
    <property type="protein sequence ID" value="PPQ91012.1"/>
    <property type="molecule type" value="Genomic_DNA"/>
</dbReference>
<dbReference type="Proteomes" id="UP000283269">
    <property type="component" value="Unassembled WGS sequence"/>
</dbReference>
<evidence type="ECO:0000256" key="7">
    <source>
        <dbReference type="SAM" id="MobiDB-lite"/>
    </source>
</evidence>
<dbReference type="CDD" id="cd00086">
    <property type="entry name" value="homeodomain"/>
    <property type="match status" value="1"/>
</dbReference>
<evidence type="ECO:0000256" key="3">
    <source>
        <dbReference type="ARBA" id="ARBA00023155"/>
    </source>
</evidence>
<dbReference type="PROSITE" id="PS50071">
    <property type="entry name" value="HOMEOBOX_2"/>
    <property type="match status" value="1"/>
</dbReference>
<proteinExistence type="predicted"/>
<feature type="compositionally biased region" description="Low complexity" evidence="7">
    <location>
        <begin position="508"/>
        <end position="518"/>
    </location>
</feature>
<dbReference type="PANTHER" id="PTHR24324">
    <property type="entry name" value="HOMEOBOX PROTEIN HHEX"/>
    <property type="match status" value="1"/>
</dbReference>
<dbReference type="InParanoid" id="A0A409XJS6"/>
<reference evidence="9 10" key="1">
    <citation type="journal article" date="2018" name="Evol. Lett.">
        <title>Horizontal gene cluster transfer increased hallucinogenic mushroom diversity.</title>
        <authorList>
            <person name="Reynolds H.T."/>
            <person name="Vijayakumar V."/>
            <person name="Gluck-Thaler E."/>
            <person name="Korotkin H.B."/>
            <person name="Matheny P.B."/>
            <person name="Slot J.C."/>
        </authorList>
    </citation>
    <scope>NUCLEOTIDE SEQUENCE [LARGE SCALE GENOMIC DNA]</scope>
    <source>
        <strain evidence="9 10">2631</strain>
    </source>
</reference>
<feature type="region of interest" description="Disordered" evidence="7">
    <location>
        <begin position="317"/>
        <end position="337"/>
    </location>
</feature>
<dbReference type="Pfam" id="PF24818">
    <property type="entry name" value="PH_TRF2_HOY1"/>
    <property type="match status" value="1"/>
</dbReference>
<protein>
    <recommendedName>
        <fullName evidence="8">Homeobox domain-containing protein</fullName>
    </recommendedName>
</protein>